<evidence type="ECO:0000256" key="4">
    <source>
        <dbReference type="ARBA" id="ARBA00022695"/>
    </source>
</evidence>
<dbReference type="EMBL" id="LR739233">
    <property type="protein sequence ID" value="VZR75760.1"/>
    <property type="molecule type" value="Genomic_DNA"/>
</dbReference>
<dbReference type="PANTHER" id="PTHR43197">
    <property type="entry name" value="UTP--GLUCOSE-1-PHOSPHATE URIDYLYLTRANSFERASE"/>
    <property type="match status" value="1"/>
</dbReference>
<evidence type="ECO:0000313" key="8">
    <source>
        <dbReference type="EMBL" id="VZR75760.1"/>
    </source>
</evidence>
<organism evidence="9">
    <name type="scientific">Mycoplasma feriruminatoris</name>
    <dbReference type="NCBI Taxonomy" id="1179777"/>
    <lineage>
        <taxon>Bacteria</taxon>
        <taxon>Bacillati</taxon>
        <taxon>Mycoplasmatota</taxon>
        <taxon>Mollicutes</taxon>
        <taxon>Mycoplasmataceae</taxon>
        <taxon>Mycoplasma</taxon>
    </lineage>
</organism>
<accession>A0A654IK54</accession>
<name>A0A654IK54_9MOLU</name>
<comment type="catalytic activity">
    <reaction evidence="5">
        <text>alpha-D-glucose 1-phosphate + UTP + H(+) = UDP-alpha-D-glucose + diphosphate</text>
        <dbReference type="Rhea" id="RHEA:19889"/>
        <dbReference type="ChEBI" id="CHEBI:15378"/>
        <dbReference type="ChEBI" id="CHEBI:33019"/>
        <dbReference type="ChEBI" id="CHEBI:46398"/>
        <dbReference type="ChEBI" id="CHEBI:58601"/>
        <dbReference type="ChEBI" id="CHEBI:58885"/>
        <dbReference type="EC" id="2.7.7.9"/>
    </reaction>
</comment>
<evidence type="ECO:0000256" key="5">
    <source>
        <dbReference type="ARBA" id="ARBA00048128"/>
    </source>
</evidence>
<proteinExistence type="inferred from homology"/>
<gene>
    <name evidence="9" type="primary">gtaB_2</name>
    <name evidence="7" type="ORF">MF5292_00794</name>
    <name evidence="9" type="ORF">MF5293_00789</name>
    <name evidence="8" type="ORF">MF5294_00793</name>
</gene>
<comment type="similarity">
    <text evidence="1">Belongs to the UDPGP type 2 family.</text>
</comment>
<dbReference type="EC" id="2.7.7.9" evidence="2"/>
<evidence type="ECO:0000256" key="2">
    <source>
        <dbReference type="ARBA" id="ARBA00012415"/>
    </source>
</evidence>
<evidence type="ECO:0000256" key="1">
    <source>
        <dbReference type="ARBA" id="ARBA00006890"/>
    </source>
</evidence>
<evidence type="ECO:0000313" key="9">
    <source>
        <dbReference type="EMBL" id="VZR98440.1"/>
    </source>
</evidence>
<evidence type="ECO:0000259" key="6">
    <source>
        <dbReference type="Pfam" id="PF00483"/>
    </source>
</evidence>
<keyword evidence="3 9" id="KW-0808">Transferase</keyword>
<dbReference type="InterPro" id="IPR029044">
    <property type="entry name" value="Nucleotide-diphossugar_trans"/>
</dbReference>
<dbReference type="AlphaFoldDB" id="A0A654IK54"/>
<dbReference type="EMBL" id="LR739234">
    <property type="protein sequence ID" value="VZR98440.1"/>
    <property type="molecule type" value="Genomic_DNA"/>
</dbReference>
<protein>
    <recommendedName>
        <fullName evidence="2">UTP--glucose-1-phosphate uridylyltransferase</fullName>
        <ecNumber evidence="2">2.7.7.9</ecNumber>
    </recommendedName>
</protein>
<reference evidence="9" key="1">
    <citation type="submission" date="2019-11" db="EMBL/GenBank/DDBJ databases">
        <authorList>
            <person name="Falquet L."/>
            <person name="Falquet L."/>
        </authorList>
    </citation>
    <scope>NUCLEOTIDE SEQUENCE</scope>
    <source>
        <strain evidence="9">G1650</strain>
        <strain evidence="8">G1705</strain>
        <strain evidence="7">G5813/1+2</strain>
    </source>
</reference>
<dbReference type="Gene3D" id="3.90.550.10">
    <property type="entry name" value="Spore Coat Polysaccharide Biosynthesis Protein SpsA, Chain A"/>
    <property type="match status" value="1"/>
</dbReference>
<keyword evidence="4 9" id="KW-0548">Nucleotidyltransferase</keyword>
<dbReference type="CDD" id="cd02541">
    <property type="entry name" value="UGPase_prokaryotic"/>
    <property type="match status" value="1"/>
</dbReference>
<dbReference type="Pfam" id="PF00483">
    <property type="entry name" value="NTP_transferase"/>
    <property type="match status" value="1"/>
</dbReference>
<evidence type="ECO:0000256" key="3">
    <source>
        <dbReference type="ARBA" id="ARBA00022679"/>
    </source>
</evidence>
<dbReference type="GO" id="GO:0003983">
    <property type="term" value="F:UTP:glucose-1-phosphate uridylyltransferase activity"/>
    <property type="evidence" value="ECO:0007669"/>
    <property type="project" value="UniProtKB-EC"/>
</dbReference>
<sequence length="292" mass="33119">MKIRKAVIPCAGFGTRFLPFTKSQAKEMLPIIDKPAIEYIVQEAINSGIEEILLIIRSGKNNIANHFNRNKELEHFLVEKNKLSELELISEKYNATIYYIMQEEQLGLGHAISLAKEFIKNEPFAILLGDDLFKCNTPAIKQLIDVFEKYQQNVLGTICIDKKDSKKYGICKVDQISDDVYKVESLIEKPDVECAPSNIAIGGRYVLLPEVFKYLDMQIKGKSGEIELTDAILKTLDETECYAKVINGSRYDLGNKIGYLHAILDFGLEREDLKDQFLSLIETKIEKLTASN</sequence>
<evidence type="ECO:0000313" key="7">
    <source>
        <dbReference type="EMBL" id="VZK65616.1"/>
    </source>
</evidence>
<feature type="domain" description="Nucleotidyl transferase" evidence="6">
    <location>
        <begin position="5"/>
        <end position="263"/>
    </location>
</feature>
<dbReference type="PANTHER" id="PTHR43197:SF1">
    <property type="entry name" value="UTP--GLUCOSE-1-PHOSPHATE URIDYLYLTRANSFERASE"/>
    <property type="match status" value="1"/>
</dbReference>
<dbReference type="SUPFAM" id="SSF53448">
    <property type="entry name" value="Nucleotide-diphospho-sugar transferases"/>
    <property type="match status" value="1"/>
</dbReference>
<dbReference type="EMBL" id="LR738858">
    <property type="protein sequence ID" value="VZK65616.1"/>
    <property type="molecule type" value="Genomic_DNA"/>
</dbReference>
<dbReference type="InterPro" id="IPR005835">
    <property type="entry name" value="NTP_transferase_dom"/>
</dbReference>
<dbReference type="InterPro" id="IPR005771">
    <property type="entry name" value="GalU_uridylyltTrfase_bac/arc"/>
</dbReference>
<dbReference type="GO" id="GO:0006011">
    <property type="term" value="P:UDP-alpha-D-glucose metabolic process"/>
    <property type="evidence" value="ECO:0007669"/>
    <property type="project" value="InterPro"/>
</dbReference>